<keyword evidence="6" id="KW-1185">Reference proteome</keyword>
<keyword evidence="1" id="KW-0479">Metal-binding</keyword>
<dbReference type="Proteomes" id="UP000220102">
    <property type="component" value="Unassembled WGS sequence"/>
</dbReference>
<dbReference type="GO" id="GO:0045041">
    <property type="term" value="P:protein import into mitochondrial intermembrane space"/>
    <property type="evidence" value="ECO:0007669"/>
    <property type="project" value="TreeGrafter"/>
</dbReference>
<evidence type="ECO:0000256" key="1">
    <source>
        <dbReference type="ARBA" id="ARBA00022723"/>
    </source>
</evidence>
<dbReference type="OrthoDB" id="882119at2"/>
<dbReference type="PIRSF" id="PIRSF017292">
    <property type="entry name" value="UCP017292_Znf_CHY"/>
    <property type="match status" value="1"/>
</dbReference>
<evidence type="ECO:0000256" key="2">
    <source>
        <dbReference type="ARBA" id="ARBA00022771"/>
    </source>
</evidence>
<dbReference type="InterPro" id="IPR037274">
    <property type="entry name" value="Znf_CHY_sf"/>
</dbReference>
<reference evidence="5 6" key="1">
    <citation type="submission" date="2017-10" db="EMBL/GenBank/DDBJ databases">
        <title>Draft genome of Longibacter Salinarum.</title>
        <authorList>
            <person name="Goh K.M."/>
            <person name="Shamsir M.S."/>
            <person name="Lim S.W."/>
        </authorList>
    </citation>
    <scope>NUCLEOTIDE SEQUENCE [LARGE SCALE GENOMIC DNA]</scope>
    <source>
        <strain evidence="5 6">KCTC 52045</strain>
    </source>
</reference>
<sequence>MRTTVTNEVSPFPECTLVHGVPVCGIDVGPETRCAHYHGDADIIAIRFPCCDRFYPCHACHDAVADHEAEVWPRDAFDTPAVLCGACGEKLTVSEYLRSNSACPACSEAFNPGCAQHRHLYFETPPS</sequence>
<dbReference type="SUPFAM" id="SSF161219">
    <property type="entry name" value="CHY zinc finger-like"/>
    <property type="match status" value="1"/>
</dbReference>
<dbReference type="AlphaFoldDB" id="A0A2A8CZD5"/>
<evidence type="ECO:0000313" key="6">
    <source>
        <dbReference type="Proteomes" id="UP000220102"/>
    </source>
</evidence>
<proteinExistence type="predicted"/>
<feature type="domain" description="CHY-type" evidence="4">
    <location>
        <begin position="27"/>
        <end position="108"/>
    </location>
</feature>
<dbReference type="Pfam" id="PF05495">
    <property type="entry name" value="zf-CHY"/>
    <property type="match status" value="1"/>
</dbReference>
<dbReference type="EMBL" id="PDEQ01000003">
    <property type="protein sequence ID" value="PEN13937.1"/>
    <property type="molecule type" value="Genomic_DNA"/>
</dbReference>
<evidence type="ECO:0000313" key="5">
    <source>
        <dbReference type="EMBL" id="PEN13937.1"/>
    </source>
</evidence>
<keyword evidence="2" id="KW-0863">Zinc-finger</keyword>
<gene>
    <name evidence="5" type="ORF">CRI94_07735</name>
</gene>
<evidence type="ECO:0000259" key="4">
    <source>
        <dbReference type="PROSITE" id="PS51266"/>
    </source>
</evidence>
<dbReference type="GO" id="GO:0008270">
    <property type="term" value="F:zinc ion binding"/>
    <property type="evidence" value="ECO:0007669"/>
    <property type="project" value="UniProtKB-KW"/>
</dbReference>
<dbReference type="PANTHER" id="PTHR28082:SF1">
    <property type="entry name" value="HELPER OF TIM PROTEIN 13"/>
    <property type="match status" value="1"/>
</dbReference>
<dbReference type="PROSITE" id="PS51266">
    <property type="entry name" value="ZF_CHY"/>
    <property type="match status" value="1"/>
</dbReference>
<dbReference type="InterPro" id="IPR008913">
    <property type="entry name" value="Znf_CHY"/>
</dbReference>
<dbReference type="InterPro" id="IPR052604">
    <property type="entry name" value="Mito_Tim_assembly_helper"/>
</dbReference>
<dbReference type="InterPro" id="IPR016694">
    <property type="entry name" value="UCP017292"/>
</dbReference>
<accession>A0A2A8CZD5</accession>
<organism evidence="5 6">
    <name type="scientific">Longibacter salinarum</name>
    <dbReference type="NCBI Taxonomy" id="1850348"/>
    <lineage>
        <taxon>Bacteria</taxon>
        <taxon>Pseudomonadati</taxon>
        <taxon>Rhodothermota</taxon>
        <taxon>Rhodothermia</taxon>
        <taxon>Rhodothermales</taxon>
        <taxon>Salisaetaceae</taxon>
        <taxon>Longibacter</taxon>
    </lineage>
</organism>
<evidence type="ECO:0000256" key="3">
    <source>
        <dbReference type="ARBA" id="ARBA00022833"/>
    </source>
</evidence>
<keyword evidence="3" id="KW-0862">Zinc</keyword>
<dbReference type="RefSeq" id="WP_098075099.1">
    <property type="nucleotide sequence ID" value="NZ_PDEQ01000003.1"/>
</dbReference>
<name>A0A2A8CZD5_9BACT</name>
<dbReference type="PANTHER" id="PTHR28082">
    <property type="entry name" value="ZINC FINGER PROTEIN"/>
    <property type="match status" value="1"/>
</dbReference>
<comment type="caution">
    <text evidence="5">The sequence shown here is derived from an EMBL/GenBank/DDBJ whole genome shotgun (WGS) entry which is preliminary data.</text>
</comment>
<protein>
    <recommendedName>
        <fullName evidence="4">CHY-type domain-containing protein</fullName>
    </recommendedName>
</protein>